<dbReference type="Proteomes" id="UP000075238">
    <property type="component" value="Chromosome 2"/>
</dbReference>
<dbReference type="InterPro" id="IPR018062">
    <property type="entry name" value="HTH_AraC-typ_CS"/>
</dbReference>
<sequence>MAERYPAQILQGEFGRATINTTEQPIVEHAHREFNVIIKLSGADTTLQSGEASLSVDDDSVVLLNPWVVHAKHPSDNGPATILSLFLNPCWLASEFPHTAPHLDHLFPAPRVARVDELRETVKLLVAAISMRSLASPGLCEDRLKAVVDTVVRHYAKLDAAGAALRHARPSDRRIRKAIAYIHEHAAENPKVGDITRSAGISRSHFFAQFSRCTGVSPRHYIDSLRLGIATRWLATTDRPLTDLADELGFGTHSNFTRFFTRHMALSPSEFRRRATDVALLERQ</sequence>
<dbReference type="EMBL" id="CP014845">
    <property type="protein sequence ID" value="AMR82075.1"/>
    <property type="molecule type" value="Genomic_DNA"/>
</dbReference>
<reference evidence="6 7" key="1">
    <citation type="submission" date="2016-03" db="EMBL/GenBank/DDBJ databases">
        <title>Complete genome sequence of a novel chlorpyrifos degrading bacterium, Cupriavidus nantongensis sp. X1.</title>
        <authorList>
            <person name="Fang L."/>
        </authorList>
    </citation>
    <scope>NUCLEOTIDE SEQUENCE [LARGE SCALE GENOMIC DNA]</scope>
    <source>
        <strain evidence="6 7">X1</strain>
    </source>
</reference>
<protein>
    <recommendedName>
        <fullName evidence="5">HTH araC/xylS-type domain-containing protein</fullName>
    </recommendedName>
</protein>
<dbReference type="InterPro" id="IPR050204">
    <property type="entry name" value="AraC_XylS_family_regulators"/>
</dbReference>
<keyword evidence="4" id="KW-0804">Transcription</keyword>
<name>A0A142JVG3_9BURK</name>
<feature type="domain" description="HTH araC/xylS-type" evidence="5">
    <location>
        <begin position="176"/>
        <end position="274"/>
    </location>
</feature>
<evidence type="ECO:0000256" key="2">
    <source>
        <dbReference type="ARBA" id="ARBA00023125"/>
    </source>
</evidence>
<dbReference type="GO" id="GO:0003700">
    <property type="term" value="F:DNA-binding transcription factor activity"/>
    <property type="evidence" value="ECO:0007669"/>
    <property type="project" value="InterPro"/>
</dbReference>
<dbReference type="AlphaFoldDB" id="A0A142JVG3"/>
<dbReference type="SUPFAM" id="SSF51215">
    <property type="entry name" value="Regulatory protein AraC"/>
    <property type="match status" value="1"/>
</dbReference>
<dbReference type="STRING" id="1796606.A2G96_30590"/>
<dbReference type="PROSITE" id="PS00041">
    <property type="entry name" value="HTH_ARAC_FAMILY_1"/>
    <property type="match status" value="1"/>
</dbReference>
<evidence type="ECO:0000313" key="7">
    <source>
        <dbReference type="Proteomes" id="UP000075238"/>
    </source>
</evidence>
<dbReference type="SMART" id="SM00342">
    <property type="entry name" value="HTH_ARAC"/>
    <property type="match status" value="1"/>
</dbReference>
<proteinExistence type="predicted"/>
<evidence type="ECO:0000256" key="4">
    <source>
        <dbReference type="ARBA" id="ARBA00023163"/>
    </source>
</evidence>
<dbReference type="SUPFAM" id="SSF46689">
    <property type="entry name" value="Homeodomain-like"/>
    <property type="match status" value="2"/>
</dbReference>
<dbReference type="PANTHER" id="PTHR46796:SF2">
    <property type="entry name" value="TRANSCRIPTIONAL REGULATORY PROTEIN"/>
    <property type="match status" value="1"/>
</dbReference>
<dbReference type="GO" id="GO:0043565">
    <property type="term" value="F:sequence-specific DNA binding"/>
    <property type="evidence" value="ECO:0007669"/>
    <property type="project" value="InterPro"/>
</dbReference>
<keyword evidence="3" id="KW-0010">Activator</keyword>
<evidence type="ECO:0000259" key="5">
    <source>
        <dbReference type="PROSITE" id="PS01124"/>
    </source>
</evidence>
<dbReference type="RefSeq" id="WP_062803862.1">
    <property type="nucleotide sequence ID" value="NZ_CP014845.1"/>
</dbReference>
<accession>A0A142JVG3</accession>
<organism evidence="6 7">
    <name type="scientific">Cupriavidus nantongensis</name>
    <dbReference type="NCBI Taxonomy" id="1796606"/>
    <lineage>
        <taxon>Bacteria</taxon>
        <taxon>Pseudomonadati</taxon>
        <taxon>Pseudomonadota</taxon>
        <taxon>Betaproteobacteria</taxon>
        <taxon>Burkholderiales</taxon>
        <taxon>Burkholderiaceae</taxon>
        <taxon>Cupriavidus</taxon>
    </lineage>
</organism>
<dbReference type="InterPro" id="IPR018060">
    <property type="entry name" value="HTH_AraC"/>
</dbReference>
<evidence type="ECO:0000256" key="3">
    <source>
        <dbReference type="ARBA" id="ARBA00023159"/>
    </source>
</evidence>
<dbReference type="PROSITE" id="PS01124">
    <property type="entry name" value="HTH_ARAC_FAMILY_2"/>
    <property type="match status" value="1"/>
</dbReference>
<keyword evidence="2" id="KW-0238">DNA-binding</keyword>
<dbReference type="Gene3D" id="1.10.10.60">
    <property type="entry name" value="Homeodomain-like"/>
    <property type="match status" value="1"/>
</dbReference>
<keyword evidence="7" id="KW-1185">Reference proteome</keyword>
<evidence type="ECO:0000256" key="1">
    <source>
        <dbReference type="ARBA" id="ARBA00023015"/>
    </source>
</evidence>
<evidence type="ECO:0000313" key="6">
    <source>
        <dbReference type="EMBL" id="AMR82075.1"/>
    </source>
</evidence>
<keyword evidence="1" id="KW-0805">Transcription regulation</keyword>
<dbReference type="InterPro" id="IPR037923">
    <property type="entry name" value="HTH-like"/>
</dbReference>
<gene>
    <name evidence="6" type="ORF">A2G96_30590</name>
</gene>
<dbReference type="PANTHER" id="PTHR46796">
    <property type="entry name" value="HTH-TYPE TRANSCRIPTIONAL ACTIVATOR RHAS-RELATED"/>
    <property type="match status" value="1"/>
</dbReference>
<dbReference type="Pfam" id="PF12833">
    <property type="entry name" value="HTH_18"/>
    <property type="match status" value="1"/>
</dbReference>
<dbReference type="KEGG" id="cnan:A2G96_30590"/>
<dbReference type="OrthoDB" id="9178898at2"/>
<dbReference type="InterPro" id="IPR009057">
    <property type="entry name" value="Homeodomain-like_sf"/>
</dbReference>